<dbReference type="InterPro" id="IPR024719">
    <property type="entry name" value="HpaB/PvcC/4-BUDH_C"/>
</dbReference>
<dbReference type="InterPro" id="IPR004925">
    <property type="entry name" value="HpaB/PvcC/4-BUDH"/>
</dbReference>
<evidence type="ECO:0000256" key="3">
    <source>
        <dbReference type="ARBA" id="ARBA00023002"/>
    </source>
</evidence>
<dbReference type="PIRSF" id="PIRSF000331">
    <property type="entry name" value="HpaA_HpaB"/>
    <property type="match status" value="1"/>
</dbReference>
<dbReference type="InterPro" id="IPR046373">
    <property type="entry name" value="Acyl-CoA_Oxase/DH_mid-dom_sf"/>
</dbReference>
<evidence type="ECO:0000313" key="7">
    <source>
        <dbReference type="EMBL" id="MCI3240075.1"/>
    </source>
</evidence>
<evidence type="ECO:0000256" key="4">
    <source>
        <dbReference type="SAM" id="MobiDB-lite"/>
    </source>
</evidence>
<dbReference type="Pfam" id="PF03241">
    <property type="entry name" value="HpaB"/>
    <property type="match status" value="1"/>
</dbReference>
<evidence type="ECO:0000313" key="8">
    <source>
        <dbReference type="Proteomes" id="UP001165270"/>
    </source>
</evidence>
<gene>
    <name evidence="7" type="ORF">MQN93_10125</name>
</gene>
<dbReference type="PANTHER" id="PTHR36117">
    <property type="entry name" value="4-HYDROXYPHENYLACETATE 3-MONOOXYGENASE-RELATED"/>
    <property type="match status" value="1"/>
</dbReference>
<dbReference type="Gene3D" id="2.40.110.10">
    <property type="entry name" value="Butyryl-CoA Dehydrogenase, subunit A, domain 2"/>
    <property type="match status" value="1"/>
</dbReference>
<dbReference type="InterPro" id="IPR024674">
    <property type="entry name" value="HpaB/PvcC/4-BUDH_N"/>
</dbReference>
<name>A0ABS9XDB8_9ACTN</name>
<keyword evidence="8" id="KW-1185">Reference proteome</keyword>
<dbReference type="Gene3D" id="1.20.140.10">
    <property type="entry name" value="Butyryl-CoA Dehydrogenase, subunit A, domain 3"/>
    <property type="match status" value="1"/>
</dbReference>
<protein>
    <submittedName>
        <fullName evidence="7">4-hydroxyphenylacetate 3-hydroxylase</fullName>
    </submittedName>
</protein>
<dbReference type="InterPro" id="IPR009100">
    <property type="entry name" value="AcylCoA_DH/oxidase_NM_dom_sf"/>
</dbReference>
<feature type="domain" description="HpaB/PvcC/4-BUDH C-terminal" evidence="5">
    <location>
        <begin position="310"/>
        <end position="495"/>
    </location>
</feature>
<sequence length="502" mass="55788">MTTAEPQASDSDRTTDGTALLPGSPGGAWRGSDYIASIKDEREVWCDGRRVDVTGDPKFRPMLTTLAGLYDAQHLPDRADEMLHRSDTSGNLVSLSYLAPADRDELSRKWANSHRWAEASYGQLSRVPDFMSNVVVGLYDFRHELAKVDPEFGRNAENYYHYCRENDLTLTHGLGDPQIDRSSTPAERPELGLRVVRRGADGIVVRGAKQIATLAPYAHEVLIYLSPANYLREDPSYVCWFAVPLATPGLRVLCRTSYTDPGVFGGLAAHYDEQDAMLVFDDVFIPMDRVFLLDDSATAVRGFGELNKWSLYTGQLRYYHRLRTMLGVASLLAQAIGVETFRQVGDLLGELTSYVEIVRLGLAAVDAECRPTTSGLLAPGSTAALDAVADGFSTRASAIIRQIGASGLIMQPSEADLRTPDLRTVLDTYMCGRELGVKDKSRLFRLAADLVVDRFGMRQELYETWNRGDPARVRSMLYARYPDLQRCETQARKLAEGRIDHT</sequence>
<comment type="caution">
    <text evidence="7">The sequence shown here is derived from an EMBL/GenBank/DDBJ whole genome shotgun (WGS) entry which is preliminary data.</text>
</comment>
<evidence type="ECO:0000256" key="1">
    <source>
        <dbReference type="ARBA" id="ARBA00022630"/>
    </source>
</evidence>
<evidence type="ECO:0000259" key="6">
    <source>
        <dbReference type="Pfam" id="PF11794"/>
    </source>
</evidence>
<proteinExistence type="predicted"/>
<dbReference type="Pfam" id="PF11794">
    <property type="entry name" value="HpaB_N"/>
    <property type="match status" value="1"/>
</dbReference>
<accession>A0ABS9XDB8</accession>
<dbReference type="RefSeq" id="WP_242709188.1">
    <property type="nucleotide sequence ID" value="NZ_JALDAX010000003.1"/>
</dbReference>
<dbReference type="Gene3D" id="1.10.3140.10">
    <property type="entry name" value="4-hydroxybutyryl-coa dehydratase, domain 1"/>
    <property type="match status" value="1"/>
</dbReference>
<dbReference type="SUPFAM" id="SSF56645">
    <property type="entry name" value="Acyl-CoA dehydrogenase NM domain-like"/>
    <property type="match status" value="1"/>
</dbReference>
<keyword evidence="3" id="KW-0560">Oxidoreductase</keyword>
<evidence type="ECO:0000256" key="2">
    <source>
        <dbReference type="ARBA" id="ARBA00022827"/>
    </source>
</evidence>
<dbReference type="SUPFAM" id="SSF47203">
    <property type="entry name" value="Acyl-CoA dehydrogenase C-terminal domain-like"/>
    <property type="match status" value="1"/>
</dbReference>
<dbReference type="InterPro" id="IPR036250">
    <property type="entry name" value="AcylCo_DH-like_C"/>
</dbReference>
<dbReference type="Proteomes" id="UP001165270">
    <property type="component" value="Unassembled WGS sequence"/>
</dbReference>
<organism evidence="7 8">
    <name type="scientific">Streptomyces spinosisporus</name>
    <dbReference type="NCBI Taxonomy" id="2927582"/>
    <lineage>
        <taxon>Bacteria</taxon>
        <taxon>Bacillati</taxon>
        <taxon>Actinomycetota</taxon>
        <taxon>Actinomycetes</taxon>
        <taxon>Kitasatosporales</taxon>
        <taxon>Streptomycetaceae</taxon>
        <taxon>Streptomyces</taxon>
    </lineage>
</organism>
<feature type="domain" description="HpaB/PvcC/4-BUDH N-terminal" evidence="6">
    <location>
        <begin position="31"/>
        <end position="292"/>
    </location>
</feature>
<dbReference type="EMBL" id="JALDAX010000003">
    <property type="protein sequence ID" value="MCI3240075.1"/>
    <property type="molecule type" value="Genomic_DNA"/>
</dbReference>
<evidence type="ECO:0000259" key="5">
    <source>
        <dbReference type="Pfam" id="PF03241"/>
    </source>
</evidence>
<dbReference type="PANTHER" id="PTHR36117:SF3">
    <property type="entry name" value="4-HYDROXYPHENYLACETATE 3-MONOOXYGENASE-RELATED"/>
    <property type="match status" value="1"/>
</dbReference>
<keyword evidence="1" id="KW-0285">Flavoprotein</keyword>
<keyword evidence="2" id="KW-0274">FAD</keyword>
<reference evidence="7" key="1">
    <citation type="submission" date="2022-03" db="EMBL/GenBank/DDBJ databases">
        <title>Streptomyces 7R015 and 7R016 isolated from Barleria lupulina in Thailand.</title>
        <authorList>
            <person name="Kanchanasin P."/>
            <person name="Phongsopitanun W."/>
            <person name="Tanasupawat S."/>
        </authorList>
    </citation>
    <scope>NUCLEOTIDE SEQUENCE</scope>
    <source>
        <strain evidence="7">7R016</strain>
    </source>
</reference>
<feature type="region of interest" description="Disordered" evidence="4">
    <location>
        <begin position="1"/>
        <end position="26"/>
    </location>
</feature>